<dbReference type="OrthoDB" id="8410640at2"/>
<keyword evidence="4" id="KW-0762">Sugar transport</keyword>
<dbReference type="Proteomes" id="UP000316781">
    <property type="component" value="Unassembled WGS sequence"/>
</dbReference>
<keyword evidence="1" id="KW-0732">Signal</keyword>
<organism evidence="4 6">
    <name type="scientific">Methylosinus sporium</name>
    <dbReference type="NCBI Taxonomy" id="428"/>
    <lineage>
        <taxon>Bacteria</taxon>
        <taxon>Pseudomonadati</taxon>
        <taxon>Pseudomonadota</taxon>
        <taxon>Alphaproteobacteria</taxon>
        <taxon>Hyphomicrobiales</taxon>
        <taxon>Methylocystaceae</taxon>
        <taxon>Methylosinus</taxon>
    </lineage>
</organism>
<feature type="domain" description="Polysaccharide export protein N-terminal" evidence="2">
    <location>
        <begin position="59"/>
        <end position="132"/>
    </location>
</feature>
<name>A0A2U1STY5_METSR</name>
<feature type="domain" description="Soluble ligand binding" evidence="3">
    <location>
        <begin position="139"/>
        <end position="190"/>
    </location>
</feature>
<dbReference type="InterPro" id="IPR049712">
    <property type="entry name" value="Poly_export"/>
</dbReference>
<dbReference type="AlphaFoldDB" id="A0A2U1STY5"/>
<dbReference type="Proteomes" id="UP000245137">
    <property type="component" value="Unassembled WGS sequence"/>
</dbReference>
<dbReference type="GO" id="GO:0015159">
    <property type="term" value="F:polysaccharide transmembrane transporter activity"/>
    <property type="evidence" value="ECO:0007669"/>
    <property type="project" value="InterPro"/>
</dbReference>
<keyword evidence="4" id="KW-0813">Transport</keyword>
<dbReference type="EMBL" id="VJMF01000016">
    <property type="protein sequence ID" value="TRL36817.1"/>
    <property type="molecule type" value="Genomic_DNA"/>
</dbReference>
<evidence type="ECO:0000313" key="5">
    <source>
        <dbReference type="EMBL" id="TRL36817.1"/>
    </source>
</evidence>
<evidence type="ECO:0000256" key="1">
    <source>
        <dbReference type="ARBA" id="ARBA00022729"/>
    </source>
</evidence>
<dbReference type="EMBL" id="PUIV01000004">
    <property type="protein sequence ID" value="PWB95064.1"/>
    <property type="molecule type" value="Genomic_DNA"/>
</dbReference>
<reference evidence="4" key="2">
    <citation type="submission" date="2018-02" db="EMBL/GenBank/DDBJ databases">
        <authorList>
            <person name="Cohen D.B."/>
            <person name="Kent A.D."/>
        </authorList>
    </citation>
    <scope>NUCLEOTIDE SEQUENCE</scope>
    <source>
        <strain evidence="4">DSM 17706</strain>
    </source>
</reference>
<dbReference type="Pfam" id="PF02563">
    <property type="entry name" value="Poly_export"/>
    <property type="match status" value="1"/>
</dbReference>
<dbReference type="PANTHER" id="PTHR33619">
    <property type="entry name" value="POLYSACCHARIDE EXPORT PROTEIN GFCE-RELATED"/>
    <property type="match status" value="1"/>
</dbReference>
<evidence type="ECO:0000259" key="2">
    <source>
        <dbReference type="Pfam" id="PF02563"/>
    </source>
</evidence>
<evidence type="ECO:0000313" key="6">
    <source>
        <dbReference type="Proteomes" id="UP000245137"/>
    </source>
</evidence>
<dbReference type="Gene3D" id="3.10.560.10">
    <property type="entry name" value="Outer membrane lipoprotein wza domain like"/>
    <property type="match status" value="1"/>
</dbReference>
<reference evidence="5 7" key="3">
    <citation type="submission" date="2019-07" db="EMBL/GenBank/DDBJ databases">
        <title>Ln-dependent methylotrophs.</title>
        <authorList>
            <person name="Tani A."/>
        </authorList>
    </citation>
    <scope>NUCLEOTIDE SEQUENCE [LARGE SCALE GENOMIC DNA]</scope>
    <source>
        <strain evidence="5 7">SM89A</strain>
    </source>
</reference>
<comment type="caution">
    <text evidence="4">The sequence shown here is derived from an EMBL/GenBank/DDBJ whole genome shotgun (WGS) entry which is preliminary data.</text>
</comment>
<proteinExistence type="predicted"/>
<evidence type="ECO:0000259" key="3">
    <source>
        <dbReference type="Pfam" id="PF10531"/>
    </source>
</evidence>
<reference evidence="4 6" key="1">
    <citation type="journal article" date="2018" name="Appl. Microbiol. Biotechnol.">
        <title>Co-cultivation of the strictly anaerobic methanogen Methanosarcina barkeri with aerobic methanotrophs in an oxygen-limited membrane bioreactor.</title>
        <authorList>
            <person name="In 't Zandt M.H."/>
            <person name="van den Bosch T.J.M."/>
            <person name="Rijkers R."/>
            <person name="van Kessel M.A.H.J."/>
            <person name="Jetten M.S.M."/>
            <person name="Welte C.U."/>
        </authorList>
    </citation>
    <scope>NUCLEOTIDE SEQUENCE [LARGE SCALE GENOMIC DNA]</scope>
    <source>
        <strain evidence="4 6">DSM 17706</strain>
    </source>
</reference>
<gene>
    <name evidence="4" type="ORF">C5689_04555</name>
    <name evidence="5" type="ORF">FM996_03850</name>
</gene>
<dbReference type="InterPro" id="IPR003715">
    <property type="entry name" value="Poly_export_N"/>
</dbReference>
<dbReference type="Pfam" id="PF10531">
    <property type="entry name" value="SLBB"/>
    <property type="match status" value="1"/>
</dbReference>
<evidence type="ECO:0000313" key="7">
    <source>
        <dbReference type="Proteomes" id="UP000316781"/>
    </source>
</evidence>
<accession>A0A2U1STY5</accession>
<dbReference type="Gene3D" id="3.30.1950.10">
    <property type="entry name" value="wza like domain"/>
    <property type="match status" value="1"/>
</dbReference>
<sequence length="244" mass="25723">MAMLAAGAMSLAGCEQSFNDDARGAIALSSGAASEPAPEETKQLASSVGSFIAAATPGNTAYKIGAQDVLEVVVFKVPELTRNVQVADTGTVNLPLLGEVPASGKTAQELERDLSARLGATYLRSPQVSVYVREFNSQRVTIEGAVKRPGIYPLRGKNSLIQLIAMAEGLDRDTASENVMVFRTHDGQRMAASFSLDDIREGRADDPAVQNGDVVVVPTSATKVVLSSFLKVTPALAAFRPTAW</sequence>
<dbReference type="InterPro" id="IPR019554">
    <property type="entry name" value="Soluble_ligand-bd"/>
</dbReference>
<keyword evidence="6" id="KW-1185">Reference proteome</keyword>
<evidence type="ECO:0000313" key="4">
    <source>
        <dbReference type="EMBL" id="PWB95064.1"/>
    </source>
</evidence>
<dbReference type="PANTHER" id="PTHR33619:SF3">
    <property type="entry name" value="POLYSACCHARIDE EXPORT PROTEIN GFCE-RELATED"/>
    <property type="match status" value="1"/>
</dbReference>
<protein>
    <submittedName>
        <fullName evidence="5">Polysaccharide export protein</fullName>
    </submittedName>
    <submittedName>
        <fullName evidence="4">Sugar transporter</fullName>
    </submittedName>
</protein>